<name>A0A2I0I8J7_PUNGR</name>
<dbReference type="Proteomes" id="UP000233551">
    <property type="component" value="Unassembled WGS sequence"/>
</dbReference>
<protein>
    <submittedName>
        <fullName evidence="1">Uncharacterized protein</fullName>
    </submittedName>
</protein>
<organism evidence="1 2">
    <name type="scientific">Punica granatum</name>
    <name type="common">Pomegranate</name>
    <dbReference type="NCBI Taxonomy" id="22663"/>
    <lineage>
        <taxon>Eukaryota</taxon>
        <taxon>Viridiplantae</taxon>
        <taxon>Streptophyta</taxon>
        <taxon>Embryophyta</taxon>
        <taxon>Tracheophyta</taxon>
        <taxon>Spermatophyta</taxon>
        <taxon>Magnoliopsida</taxon>
        <taxon>eudicotyledons</taxon>
        <taxon>Gunneridae</taxon>
        <taxon>Pentapetalae</taxon>
        <taxon>rosids</taxon>
        <taxon>malvids</taxon>
        <taxon>Myrtales</taxon>
        <taxon>Lythraceae</taxon>
        <taxon>Punica</taxon>
    </lineage>
</organism>
<reference evidence="1 2" key="1">
    <citation type="submission" date="2017-11" db="EMBL/GenBank/DDBJ databases">
        <title>De-novo sequencing of pomegranate (Punica granatum L.) genome.</title>
        <authorList>
            <person name="Akparov Z."/>
            <person name="Amiraslanov A."/>
            <person name="Hajiyeva S."/>
            <person name="Abbasov M."/>
            <person name="Kaur K."/>
            <person name="Hamwieh A."/>
            <person name="Solovyev V."/>
            <person name="Salamov A."/>
            <person name="Braich B."/>
            <person name="Kosarev P."/>
            <person name="Mahmoud A."/>
            <person name="Hajiyev E."/>
            <person name="Babayeva S."/>
            <person name="Izzatullayeva V."/>
            <person name="Mammadov A."/>
            <person name="Mammadov A."/>
            <person name="Sharifova S."/>
            <person name="Ojaghi J."/>
            <person name="Eynullazada K."/>
            <person name="Bayramov B."/>
            <person name="Abdulazimova A."/>
            <person name="Shahmuradov I."/>
        </authorList>
    </citation>
    <scope>NUCLEOTIDE SEQUENCE [LARGE SCALE GENOMIC DNA]</scope>
    <source>
        <strain evidence="2">cv. AG2017</strain>
        <tissue evidence="1">Leaf</tissue>
    </source>
</reference>
<comment type="caution">
    <text evidence="1">The sequence shown here is derived from an EMBL/GenBank/DDBJ whole genome shotgun (WGS) entry which is preliminary data.</text>
</comment>
<proteinExistence type="predicted"/>
<dbReference type="AlphaFoldDB" id="A0A2I0I8J7"/>
<gene>
    <name evidence="1" type="ORF">CRG98_039279</name>
</gene>
<evidence type="ECO:0000313" key="1">
    <source>
        <dbReference type="EMBL" id="PKI40324.1"/>
    </source>
</evidence>
<keyword evidence="2" id="KW-1185">Reference proteome</keyword>
<evidence type="ECO:0000313" key="2">
    <source>
        <dbReference type="Proteomes" id="UP000233551"/>
    </source>
</evidence>
<dbReference type="EMBL" id="PGOL01003604">
    <property type="protein sequence ID" value="PKI40324.1"/>
    <property type="molecule type" value="Genomic_DNA"/>
</dbReference>
<accession>A0A2I0I8J7</accession>
<sequence>MKCVVHFQNASRTGARKKFIKSIAVGRKVILATSVTLICSDTDSYRKPNGGKFGA</sequence>